<reference evidence="10" key="2">
    <citation type="submission" date="2025-08" db="UniProtKB">
        <authorList>
            <consortium name="Ensembl"/>
        </authorList>
    </citation>
    <scope>IDENTIFICATION</scope>
</reference>
<dbReference type="InterPro" id="IPR043087">
    <property type="entry name" value="Eme1_nucdom_sub2"/>
</dbReference>
<dbReference type="OrthoDB" id="343092at2759"/>
<evidence type="ECO:0000256" key="1">
    <source>
        <dbReference type="ARBA" id="ARBA00004123"/>
    </source>
</evidence>
<feature type="region of interest" description="Disordered" evidence="8">
    <location>
        <begin position="42"/>
        <end position="61"/>
    </location>
</feature>
<evidence type="ECO:0000256" key="4">
    <source>
        <dbReference type="ARBA" id="ARBA00023172"/>
    </source>
</evidence>
<evidence type="ECO:0000256" key="3">
    <source>
        <dbReference type="ARBA" id="ARBA00022763"/>
    </source>
</evidence>
<dbReference type="InterPro" id="IPR043086">
    <property type="entry name" value="EME1_nucdom_sub1"/>
</dbReference>
<evidence type="ECO:0000313" key="10">
    <source>
        <dbReference type="Ensembl" id="ENSACAP00000005133.3"/>
    </source>
</evidence>
<dbReference type="GO" id="GO:0006302">
    <property type="term" value="P:double-strand break repair"/>
    <property type="evidence" value="ECO:0000318"/>
    <property type="project" value="GO_Central"/>
</dbReference>
<dbReference type="InterPro" id="IPR047522">
    <property type="entry name" value="XPF_nuclease_EME1_vertebrates"/>
</dbReference>
<dbReference type="GO" id="GO:0048476">
    <property type="term" value="C:Holliday junction resolvase complex"/>
    <property type="evidence" value="ECO:0000318"/>
    <property type="project" value="GO_Central"/>
</dbReference>
<name>G1KDU1_ANOCA</name>
<dbReference type="Pfam" id="PF21292">
    <property type="entry name" value="EME1-MUS81_C"/>
    <property type="match status" value="1"/>
</dbReference>
<dbReference type="GO" id="GO:0071140">
    <property type="term" value="P:resolution of mitotic recombination intermediates"/>
    <property type="evidence" value="ECO:0007669"/>
    <property type="project" value="Ensembl"/>
</dbReference>
<evidence type="ECO:0000256" key="6">
    <source>
        <dbReference type="ARBA" id="ARBA00023242"/>
    </source>
</evidence>
<keyword evidence="7" id="KW-0175">Coiled coil</keyword>
<dbReference type="SMART" id="SM00891">
    <property type="entry name" value="ERCC4"/>
    <property type="match status" value="1"/>
</dbReference>
<gene>
    <name evidence="10" type="primary">EME1</name>
</gene>
<dbReference type="RefSeq" id="XP_008102713.1">
    <property type="nucleotide sequence ID" value="XM_008104506.3"/>
</dbReference>
<dbReference type="Gene3D" id="4.10.800.30">
    <property type="entry name" value="ERCC4, Mus81-Eme1 complex, nuclease domain, subdomain 2"/>
    <property type="match status" value="1"/>
</dbReference>
<dbReference type="GO" id="GO:0072429">
    <property type="term" value="P:response to intra-S DNA damage checkpoint signaling"/>
    <property type="evidence" value="ECO:0007669"/>
    <property type="project" value="Ensembl"/>
</dbReference>
<dbReference type="GeneTree" id="ENSGT00530000063937"/>
<dbReference type="GO" id="GO:0000792">
    <property type="term" value="C:heterochromatin"/>
    <property type="evidence" value="ECO:0007669"/>
    <property type="project" value="Ensembl"/>
</dbReference>
<dbReference type="FunFam" id="3.40.1620.30:FF:000001">
    <property type="entry name" value="Essential meiotic structure-specific endonuclease 1"/>
    <property type="match status" value="1"/>
</dbReference>
<reference evidence="10 11" key="1">
    <citation type="submission" date="2009-12" db="EMBL/GenBank/DDBJ databases">
        <title>The Genome Sequence of Anolis carolinensis (Green Anole Lizard).</title>
        <authorList>
            <consortium name="The Genome Sequencing Platform"/>
            <person name="Di Palma F."/>
            <person name="Alfoldi J."/>
            <person name="Heiman D."/>
            <person name="Young S."/>
            <person name="Grabherr M."/>
            <person name="Johnson J."/>
            <person name="Lander E.S."/>
            <person name="Lindblad-Toh K."/>
        </authorList>
    </citation>
    <scope>NUCLEOTIDE SEQUENCE [LARGE SCALE GENOMIC DNA]</scope>
    <source>
        <strain evidence="10 11">JBL SC #1</strain>
    </source>
</reference>
<dbReference type="PANTHER" id="PTHR21077:SF7">
    <property type="entry name" value="CROSSOVER JUNCTION ENDONUCLEASE EME1"/>
    <property type="match status" value="1"/>
</dbReference>
<dbReference type="eggNOG" id="ENOG502R8ER">
    <property type="taxonomic scope" value="Eukaryota"/>
</dbReference>
<evidence type="ECO:0000313" key="11">
    <source>
        <dbReference type="Proteomes" id="UP000001646"/>
    </source>
</evidence>
<dbReference type="Gene3D" id="3.40.1620.30">
    <property type="entry name" value="ERCC4, Mus81-Eme1 complex, nuclease domain, subdomain 1"/>
    <property type="match status" value="1"/>
</dbReference>
<dbReference type="InterPro" id="IPR006166">
    <property type="entry name" value="ERCC4_domain"/>
</dbReference>
<dbReference type="InParanoid" id="G1KDU1"/>
<dbReference type="GeneID" id="100560632"/>
<dbReference type="HOGENOM" id="CLU_034099_2_0_1"/>
<dbReference type="InterPro" id="IPR033310">
    <property type="entry name" value="Mms4/EME1/EME2"/>
</dbReference>
<keyword evidence="11" id="KW-1185">Reference proteome</keyword>
<keyword evidence="5" id="KW-0234">DNA repair</keyword>
<dbReference type="Bgee" id="ENSACAG00000005257">
    <property type="expression patterns" value="Expressed in hindlimb bud and 12 other cell types or tissues"/>
</dbReference>
<evidence type="ECO:0000256" key="7">
    <source>
        <dbReference type="SAM" id="Coils"/>
    </source>
</evidence>
<dbReference type="GO" id="GO:0031297">
    <property type="term" value="P:replication fork processing"/>
    <property type="evidence" value="ECO:0000318"/>
    <property type="project" value="GO_Central"/>
</dbReference>
<evidence type="ECO:0000259" key="9">
    <source>
        <dbReference type="SMART" id="SM00891"/>
    </source>
</evidence>
<reference evidence="10" key="3">
    <citation type="submission" date="2025-09" db="UniProtKB">
        <authorList>
            <consortium name="Ensembl"/>
        </authorList>
    </citation>
    <scope>IDENTIFICATION</scope>
</reference>
<dbReference type="GO" id="GO:0000712">
    <property type="term" value="P:resolution of meiotic recombination intermediates"/>
    <property type="evidence" value="ECO:0000318"/>
    <property type="project" value="GO_Central"/>
</dbReference>
<comment type="subcellular location">
    <subcellularLocation>
        <location evidence="1">Nucleus</location>
    </subcellularLocation>
</comment>
<evidence type="ECO:0000256" key="5">
    <source>
        <dbReference type="ARBA" id="ARBA00023204"/>
    </source>
</evidence>
<sequence length="585" mass="65226">MFPELGNSESDSEELPSFPFLSQQPSAIKAAIQPPADEEVVVLSSSDSEASPALPPTWKKPCGPQALTLAAPHQDVMAEISSESEEEMEIIPLAERLKRKLLATKLSTAGSSFTRILERNTEDPAGGNRLCPSHEEEEKPRPRRPETQKRTTAGTWEVSDSDPEPALREPTKQPLFQLPGCSSGSSVQNVSQQVTEISLQPYSHQANTICSQEALEQAHQAALHKRKERAAQKVLKEQEREKKKALADLWKAQRPEQCLKHIQVVLDPGLLQVEGGGQVLTTLQAMECTCVIESQSVPCSLTWRRKTRLAQAEEESLTEESNLLVLVPLEEFLAMIQNCKQVSMERPTQTLQTFVANILQKNSGKTLALAVVELEKYFSSHKPKGLKKVKQAVQSGSETQELGKQRNWRGKANSALELSRVDVEEALVDLQLRTGVQVQMLESWKEFADFASMFTKAVAEAPFKRERDKTSFSFCLEGDWISGIKVDRSGKGLLQVWRKQIQQFSRVSLEVASAIVAQYPSPMLLMKAYQQCSSEQERYNLLRDIPVRRGDGVTATTRRVGPDLSKRIYLQMTSHNPDLSLDVTG</sequence>
<dbReference type="AlphaFoldDB" id="G1KDU1"/>
<organism evidence="10 11">
    <name type="scientific">Anolis carolinensis</name>
    <name type="common">Green anole</name>
    <name type="synonym">American chameleon</name>
    <dbReference type="NCBI Taxonomy" id="28377"/>
    <lineage>
        <taxon>Eukaryota</taxon>
        <taxon>Metazoa</taxon>
        <taxon>Chordata</taxon>
        <taxon>Craniata</taxon>
        <taxon>Vertebrata</taxon>
        <taxon>Euteleostomi</taxon>
        <taxon>Lepidosauria</taxon>
        <taxon>Squamata</taxon>
        <taxon>Bifurcata</taxon>
        <taxon>Unidentata</taxon>
        <taxon>Episquamata</taxon>
        <taxon>Toxicofera</taxon>
        <taxon>Iguania</taxon>
        <taxon>Dactyloidae</taxon>
        <taxon>Anolis</taxon>
    </lineage>
</organism>
<dbReference type="GO" id="GO:0003677">
    <property type="term" value="F:DNA binding"/>
    <property type="evidence" value="ECO:0007669"/>
    <property type="project" value="InterPro"/>
</dbReference>
<feature type="domain" description="ERCC4" evidence="9">
    <location>
        <begin position="263"/>
        <end position="530"/>
    </location>
</feature>
<dbReference type="GO" id="GO:0031573">
    <property type="term" value="P:mitotic intra-S DNA damage checkpoint signaling"/>
    <property type="evidence" value="ECO:0000318"/>
    <property type="project" value="GO_Central"/>
</dbReference>
<dbReference type="STRING" id="28377.ENSACAP00000005133"/>
<feature type="coiled-coil region" evidence="7">
    <location>
        <begin position="221"/>
        <end position="248"/>
    </location>
</feature>
<dbReference type="CDD" id="cd20081">
    <property type="entry name" value="XPF_nuclease_EME1"/>
    <property type="match status" value="1"/>
</dbReference>
<feature type="compositionally biased region" description="Low complexity" evidence="8">
    <location>
        <begin position="42"/>
        <end position="52"/>
    </location>
</feature>
<dbReference type="KEGG" id="acs:100560632"/>
<feature type="region of interest" description="Disordered" evidence="8">
    <location>
        <begin position="115"/>
        <end position="171"/>
    </location>
</feature>
<dbReference type="FunFam" id="1.10.150.670:FF:000002">
    <property type="entry name" value="Crossover junction endonuclease EME1"/>
    <property type="match status" value="1"/>
</dbReference>
<evidence type="ECO:0000256" key="2">
    <source>
        <dbReference type="ARBA" id="ARBA00005313"/>
    </source>
</evidence>
<proteinExistence type="inferred from homology"/>
<dbReference type="GO" id="GO:0000228">
    <property type="term" value="C:nuclear chromosome"/>
    <property type="evidence" value="ECO:0007669"/>
    <property type="project" value="Ensembl"/>
</dbReference>
<dbReference type="GO" id="GO:0008821">
    <property type="term" value="F:crossover junction DNA endonuclease activity"/>
    <property type="evidence" value="ECO:0007669"/>
    <property type="project" value="Ensembl"/>
</dbReference>
<dbReference type="Pfam" id="PF02732">
    <property type="entry name" value="ERCC4"/>
    <property type="match status" value="1"/>
</dbReference>
<dbReference type="Gene3D" id="1.10.150.670">
    <property type="entry name" value="Crossover junction endonuclease EME1, DNA-binding domain"/>
    <property type="match status" value="1"/>
</dbReference>
<protein>
    <submittedName>
        <fullName evidence="10">Essential meiotic structure-specific endonuclease 1</fullName>
    </submittedName>
</protein>
<dbReference type="Ensembl" id="ENSACAT00000005250.4">
    <property type="protein sequence ID" value="ENSACAP00000005133.3"/>
    <property type="gene ID" value="ENSACAG00000005257.4"/>
</dbReference>
<dbReference type="InterPro" id="IPR042530">
    <property type="entry name" value="EME1/EME2_C"/>
</dbReference>
<evidence type="ECO:0000256" key="8">
    <source>
        <dbReference type="SAM" id="MobiDB-lite"/>
    </source>
</evidence>
<keyword evidence="4" id="KW-0233">DNA recombination</keyword>
<comment type="similarity">
    <text evidence="2">Belongs to the EME1/MMS4 family.</text>
</comment>
<dbReference type="CTD" id="146956"/>
<accession>G1KDU1</accession>
<keyword evidence="6" id="KW-0539">Nucleus</keyword>
<keyword evidence="3" id="KW-0227">DNA damage</keyword>
<dbReference type="PANTHER" id="PTHR21077">
    <property type="entry name" value="EME1 PROTEIN"/>
    <property type="match status" value="1"/>
</dbReference>
<dbReference type="Proteomes" id="UP000001646">
    <property type="component" value="Chromosome 2"/>
</dbReference>
<feature type="compositionally biased region" description="Basic and acidic residues" evidence="8">
    <location>
        <begin position="132"/>
        <end position="149"/>
    </location>
</feature>